<organism evidence="1 2">
    <name type="scientific">Melastoma candidum</name>
    <dbReference type="NCBI Taxonomy" id="119954"/>
    <lineage>
        <taxon>Eukaryota</taxon>
        <taxon>Viridiplantae</taxon>
        <taxon>Streptophyta</taxon>
        <taxon>Embryophyta</taxon>
        <taxon>Tracheophyta</taxon>
        <taxon>Spermatophyta</taxon>
        <taxon>Magnoliopsida</taxon>
        <taxon>eudicotyledons</taxon>
        <taxon>Gunneridae</taxon>
        <taxon>Pentapetalae</taxon>
        <taxon>rosids</taxon>
        <taxon>malvids</taxon>
        <taxon>Myrtales</taxon>
        <taxon>Melastomataceae</taxon>
        <taxon>Melastomatoideae</taxon>
        <taxon>Melastomateae</taxon>
        <taxon>Melastoma</taxon>
    </lineage>
</organism>
<dbReference type="EMBL" id="CM042883">
    <property type="protein sequence ID" value="KAI4377473.1"/>
    <property type="molecule type" value="Genomic_DNA"/>
</dbReference>
<reference evidence="2" key="1">
    <citation type="journal article" date="2023" name="Front. Plant Sci.">
        <title>Chromosomal-level genome assembly of Melastoma candidum provides insights into trichome evolution.</title>
        <authorList>
            <person name="Zhong Y."/>
            <person name="Wu W."/>
            <person name="Sun C."/>
            <person name="Zou P."/>
            <person name="Liu Y."/>
            <person name="Dai S."/>
            <person name="Zhou R."/>
        </authorList>
    </citation>
    <scope>NUCLEOTIDE SEQUENCE [LARGE SCALE GENOMIC DNA]</scope>
</reference>
<accession>A0ACB9REU6</accession>
<keyword evidence="2" id="KW-1185">Reference proteome</keyword>
<gene>
    <name evidence="1" type="ORF">MLD38_015090</name>
</gene>
<protein>
    <submittedName>
        <fullName evidence="1">Uncharacterized protein</fullName>
    </submittedName>
</protein>
<dbReference type="Proteomes" id="UP001057402">
    <property type="component" value="Chromosome 4"/>
</dbReference>
<sequence>MSSSGMSRFPFTASQYQELEHQALIFKYIISGMQIPPELLFSMKRTSFLDSPFSSPGSKFQPHQPQHAGWNCFQMGLGKKIDLEPGRCRRTDGKKWRCSKEAYPDSKYCERHMHRGKNRSRKHVETTIPPTQQPITLSSSSSSSSNPATTALSSSETSNASLSISSMNKNPYSLNQSPAPSLYFASDAHPHGNAYPSAYLHHHGPHAFSYSSSRPPGIGLSPPRDNSTNFLMDTGSYSQDYRRNRYLYGIKENVDEHAFFAEPSGTMKSMDDSWQLTPLTISSSSSSSKQSSGYSSYLQLHSQSKQEEMNHDDKNNNGGEHKARHQKTIHRFFDEGPPAKGRDLSWIDMDDKSSTTKLSISMPSSSYSEFSIFGSRRHFDD</sequence>
<evidence type="ECO:0000313" key="2">
    <source>
        <dbReference type="Proteomes" id="UP001057402"/>
    </source>
</evidence>
<comment type="caution">
    <text evidence="1">The sequence shown here is derived from an EMBL/GenBank/DDBJ whole genome shotgun (WGS) entry which is preliminary data.</text>
</comment>
<evidence type="ECO:0000313" key="1">
    <source>
        <dbReference type="EMBL" id="KAI4377473.1"/>
    </source>
</evidence>
<proteinExistence type="predicted"/>
<name>A0ACB9REU6_9MYRT</name>